<dbReference type="InterPro" id="IPR052192">
    <property type="entry name" value="Insect_Ionotropic_Sensory_Rcpt"/>
</dbReference>
<protein>
    <submittedName>
        <fullName evidence="9">Putative glutamate receptor 1-like aedes albopictus</fullName>
    </submittedName>
</protein>
<dbReference type="PANTHER" id="PTHR42643">
    <property type="entry name" value="IONOTROPIC RECEPTOR 20A-RELATED"/>
    <property type="match status" value="1"/>
</dbReference>
<evidence type="ECO:0000313" key="9">
    <source>
        <dbReference type="EMBL" id="MBC1172032.1"/>
    </source>
</evidence>
<keyword evidence="2" id="KW-1003">Cell membrane</keyword>
<reference evidence="9" key="2">
    <citation type="journal article" date="2020" name="BMC">
        <title>Leishmania infection induces a limited differential gene expression in the sand fly midgut.</title>
        <authorList>
            <person name="Coutinho-Abreu I.V."/>
            <person name="Serafim T.D."/>
            <person name="Meneses C."/>
            <person name="Kamhawi S."/>
            <person name="Oliveira F."/>
            <person name="Valenzuela J.G."/>
        </authorList>
    </citation>
    <scope>NUCLEOTIDE SEQUENCE</scope>
    <source>
        <strain evidence="9">Jacobina</strain>
        <tissue evidence="9">Midgut</tissue>
    </source>
</reference>
<evidence type="ECO:0000256" key="1">
    <source>
        <dbReference type="ARBA" id="ARBA00004651"/>
    </source>
</evidence>
<dbReference type="Proteomes" id="UP000092461">
    <property type="component" value="Unassembled WGS sequence"/>
</dbReference>
<evidence type="ECO:0000256" key="5">
    <source>
        <dbReference type="ARBA" id="ARBA00023136"/>
    </source>
</evidence>
<proteinExistence type="predicted"/>
<evidence type="ECO:0000256" key="6">
    <source>
        <dbReference type="ARBA" id="ARBA00023170"/>
    </source>
</evidence>
<reference evidence="10" key="3">
    <citation type="submission" date="2020-05" db="UniProtKB">
        <authorList>
            <consortium name="EnsemblMetazoa"/>
        </authorList>
    </citation>
    <scope>IDENTIFICATION</scope>
    <source>
        <strain evidence="10">Jacobina</strain>
    </source>
</reference>
<dbReference type="VEuPathDB" id="VectorBase:LLOJ002191"/>
<dbReference type="GO" id="GO:0005886">
    <property type="term" value="C:plasma membrane"/>
    <property type="evidence" value="ECO:0007669"/>
    <property type="project" value="UniProtKB-SubCell"/>
</dbReference>
<evidence type="ECO:0000256" key="2">
    <source>
        <dbReference type="ARBA" id="ARBA00022475"/>
    </source>
</evidence>
<keyword evidence="4 8" id="KW-1133">Transmembrane helix</keyword>
<dbReference type="Gene3D" id="3.40.190.10">
    <property type="entry name" value="Periplasmic binding protein-like II"/>
    <property type="match status" value="4"/>
</dbReference>
<feature type="transmembrane region" description="Helical" evidence="8">
    <location>
        <begin position="559"/>
        <end position="582"/>
    </location>
</feature>
<dbReference type="PANTHER" id="PTHR42643:SF33">
    <property type="entry name" value="GLUTAMATE RECEPTOR 2-LIKE PROTEIN"/>
    <property type="match status" value="1"/>
</dbReference>
<feature type="transmembrane region" description="Helical" evidence="8">
    <location>
        <begin position="158"/>
        <end position="179"/>
    </location>
</feature>
<feature type="transmembrane region" description="Helical" evidence="8">
    <location>
        <begin position="317"/>
        <end position="338"/>
    </location>
</feature>
<keyword evidence="7" id="KW-0325">Glycoprotein</keyword>
<evidence type="ECO:0000256" key="4">
    <source>
        <dbReference type="ARBA" id="ARBA00022989"/>
    </source>
</evidence>
<evidence type="ECO:0000313" key="11">
    <source>
        <dbReference type="Proteomes" id="UP000092461"/>
    </source>
</evidence>
<evidence type="ECO:0000256" key="7">
    <source>
        <dbReference type="ARBA" id="ARBA00023180"/>
    </source>
</evidence>
<keyword evidence="6 9" id="KW-0675">Receptor</keyword>
<dbReference type="EnsemblMetazoa" id="LLOJ002191-RA">
    <property type="protein sequence ID" value="LLOJ002191-PA"/>
    <property type="gene ID" value="LLOJ002191"/>
</dbReference>
<evidence type="ECO:0000256" key="3">
    <source>
        <dbReference type="ARBA" id="ARBA00022692"/>
    </source>
</evidence>
<dbReference type="VEuPathDB" id="VectorBase:LLONM1_010192"/>
<keyword evidence="11" id="KW-1185">Reference proteome</keyword>
<dbReference type="EMBL" id="AJWK01007166">
    <property type="status" value="NOT_ANNOTATED_CDS"/>
    <property type="molecule type" value="Genomic_DNA"/>
</dbReference>
<evidence type="ECO:0000313" key="10">
    <source>
        <dbReference type="EnsemblMetazoa" id="LLOJ002191-PA"/>
    </source>
</evidence>
<feature type="transmembrane region" description="Helical" evidence="8">
    <location>
        <begin position="362"/>
        <end position="388"/>
    </location>
</feature>
<accession>A0A1B0CCX3</accession>
<comment type="subcellular location">
    <subcellularLocation>
        <location evidence="1">Cell membrane</location>
        <topology evidence="1">Multi-pass membrane protein</topology>
    </subcellularLocation>
</comment>
<organism evidence="10 11">
    <name type="scientific">Lutzomyia longipalpis</name>
    <name type="common">Sand fly</name>
    <dbReference type="NCBI Taxonomy" id="7200"/>
    <lineage>
        <taxon>Eukaryota</taxon>
        <taxon>Metazoa</taxon>
        <taxon>Ecdysozoa</taxon>
        <taxon>Arthropoda</taxon>
        <taxon>Hexapoda</taxon>
        <taxon>Insecta</taxon>
        <taxon>Pterygota</taxon>
        <taxon>Neoptera</taxon>
        <taxon>Endopterygota</taxon>
        <taxon>Diptera</taxon>
        <taxon>Nematocera</taxon>
        <taxon>Psychodoidea</taxon>
        <taxon>Psychodidae</taxon>
        <taxon>Lutzomyia</taxon>
        <taxon>Lutzomyia</taxon>
    </lineage>
</organism>
<dbReference type="EMBL" id="AJWK01007165">
    <property type="status" value="NOT_ANNOTATED_CDS"/>
    <property type="molecule type" value="Genomic_DNA"/>
</dbReference>
<dbReference type="EMBL" id="GITU01003329">
    <property type="protein sequence ID" value="MBC1172032.1"/>
    <property type="molecule type" value="Transcribed_RNA"/>
</dbReference>
<keyword evidence="3 8" id="KW-0812">Transmembrane</keyword>
<name>A0A1B0CCX3_LUTLO</name>
<evidence type="ECO:0000256" key="8">
    <source>
        <dbReference type="SAM" id="Phobius"/>
    </source>
</evidence>
<dbReference type="SUPFAM" id="SSF53850">
    <property type="entry name" value="Periplasmic binding protein-like II"/>
    <property type="match status" value="2"/>
</dbReference>
<reference evidence="11" key="1">
    <citation type="submission" date="2012-05" db="EMBL/GenBank/DDBJ databases">
        <title>Whole Genome Assembly of Lutzomyia longipalpis.</title>
        <authorList>
            <person name="Richards S."/>
            <person name="Qu C."/>
            <person name="Dillon R."/>
            <person name="Worley K."/>
            <person name="Scherer S."/>
            <person name="Batterton M."/>
            <person name="Taylor A."/>
            <person name="Hawes A."/>
            <person name="Hernandez B."/>
            <person name="Kovar C."/>
            <person name="Mandapat C."/>
            <person name="Pham C."/>
            <person name="Qu C."/>
            <person name="Jing C."/>
            <person name="Bess C."/>
            <person name="Bandaranaike D."/>
            <person name="Ngo D."/>
            <person name="Ongeri F."/>
            <person name="Arias F."/>
            <person name="Lara F."/>
            <person name="Weissenberger G."/>
            <person name="Kamau G."/>
            <person name="Han H."/>
            <person name="Shen H."/>
            <person name="Dinh H."/>
            <person name="Khalil I."/>
            <person name="Jones J."/>
            <person name="Shafer J."/>
            <person name="Jayaseelan J."/>
            <person name="Quiroz J."/>
            <person name="Blankenburg K."/>
            <person name="Nguyen L."/>
            <person name="Jackson L."/>
            <person name="Francisco L."/>
            <person name="Tang L.-Y."/>
            <person name="Pu L.-L."/>
            <person name="Perales L."/>
            <person name="Lorensuhewa L."/>
            <person name="Munidasa M."/>
            <person name="Coyle M."/>
            <person name="Taylor M."/>
            <person name="Puazo M."/>
            <person name="Firestine M."/>
            <person name="Scheel M."/>
            <person name="Javaid M."/>
            <person name="Wang M."/>
            <person name="Li M."/>
            <person name="Tabassum N."/>
            <person name="Saada N."/>
            <person name="Osuji N."/>
            <person name="Aqrawi P."/>
            <person name="Fu Q."/>
            <person name="Thornton R."/>
            <person name="Raj R."/>
            <person name="Goodspeed R."/>
            <person name="Mata R."/>
            <person name="Najjar R."/>
            <person name="Gubbala S."/>
            <person name="Lee S."/>
            <person name="Denson S."/>
            <person name="Patil S."/>
            <person name="Macmil S."/>
            <person name="Qi S."/>
            <person name="Matskevitch T."/>
            <person name="Palculict T."/>
            <person name="Mathew T."/>
            <person name="Vee V."/>
            <person name="Velamala V."/>
            <person name="Korchina V."/>
            <person name="Cai W."/>
            <person name="Liu W."/>
            <person name="Dai W."/>
            <person name="Zou X."/>
            <person name="Zhu Y."/>
            <person name="Zhang Y."/>
            <person name="Wu Y.-Q."/>
            <person name="Xin Y."/>
            <person name="Nazarath L."/>
            <person name="Kovar C."/>
            <person name="Han Y."/>
            <person name="Muzny D."/>
            <person name="Gibbs R."/>
        </authorList>
    </citation>
    <scope>NUCLEOTIDE SEQUENCE [LARGE SCALE GENOMIC DNA]</scope>
    <source>
        <strain evidence="11">Jacobina</strain>
    </source>
</reference>
<sequence length="594" mass="68697">MNVICRSPGIVFGGSLNVTFMGKYEPHINNGNFQLITEDLEETFEDYVRGSRKKHLDSAHRFTYTIVTYVKDMFNFSMPTMHSKSWGYPKNGTFDGMIGFLMRGEAELGGSPGYIREERARVVDFTVGIWITRPCFIFRHPFKEGLISDVFIIPFTKYVWISIATVGVIWISFAGYIMYWEGFVENTGQQFLHDITEDLEETFEDYVRGSRKKHLDSAHRFTYTIVTYVKDMFNFSMPTMHSKSWGYPKNGTFDGMIGFLMRGEAELGGSPGYIREERARVVDFTVGIWITRPCFIFRHPFKEGLISDVFIIPFTKYVWISIATVGVIWISFAGYIMYWEGFVENTGTEAKESPTHVCAGSIAMQILVLFAFFTFQYYSASIVGSLLMEKPKTIKTLRNLIDSNLELGAEDILYTRDFFVRTTDPVAQELFRKRIKYVDKNNQEVENFLRPDVGMPKVKKGGYAFHIDVSAAYKIIRDTFTEREICDLVEIDLFPSYSFMMISMVRKGSPYRKMMIYGMRKTVETGVAYRTKDFYQTPQPKCTRQMKATDLIVNVERLFSAHALLICGFLLSLIVLSVELLYRNLTNRIARRRH</sequence>
<keyword evidence="5 8" id="KW-0472">Membrane</keyword>
<dbReference type="AlphaFoldDB" id="A0A1B0CCX3"/>